<evidence type="ECO:0000256" key="1">
    <source>
        <dbReference type="RuleBase" id="RU366025"/>
    </source>
</evidence>
<accession>K3WFJ2</accession>
<keyword evidence="1" id="KW-0645">Protease</keyword>
<keyword evidence="1" id="KW-0833">Ubl conjugation pathway</keyword>
<protein>
    <recommendedName>
        <fullName evidence="1">Ubiquitin carboxyl-terminal hydrolase</fullName>
        <ecNumber evidence="1">3.4.19.12</ecNumber>
    </recommendedName>
</protein>
<feature type="region of interest" description="Disordered" evidence="2">
    <location>
        <begin position="58"/>
        <end position="95"/>
    </location>
</feature>
<feature type="domain" description="USP" evidence="3">
    <location>
        <begin position="511"/>
        <end position="999"/>
    </location>
</feature>
<reference evidence="6" key="2">
    <citation type="submission" date="2010-04" db="EMBL/GenBank/DDBJ databases">
        <authorList>
            <person name="Buell R."/>
            <person name="Hamilton J."/>
            <person name="Hostetler J."/>
        </authorList>
    </citation>
    <scope>NUCLEOTIDE SEQUENCE [LARGE SCALE GENOMIC DNA]</scope>
    <source>
        <strain evidence="6">DAOM:BR144</strain>
    </source>
</reference>
<dbReference type="CDD" id="cd20104">
    <property type="entry name" value="MBT_PHF20L1-like"/>
    <property type="match status" value="1"/>
</dbReference>
<dbReference type="PANTHER" id="PTHR21646:SF46">
    <property type="entry name" value="UBIQUITIN CARBOXYL-TERMINAL HYDROLASE"/>
    <property type="match status" value="1"/>
</dbReference>
<sequence>MDDSTHSKRAKLHDELTRLMSDERMEEGDSWFLVAMPWWDQKLRLGQNGAVNGHAATAAAVEDDDDDDAEKRKNDDGDEAMDGETRHDCGDTDSSKVTNEGLVDLEFSSKKRKCIVLKPMLAEGRDYRLVSESVWNRLSHEFSYDWEIPREVIARGPTQKLIVEVYPVMFQVFYWRSGMEAPEEALDKREKPIVVVASESSPIHEMKEQIRDAMKEKAQHFFPHIAPKDLERRVQICYRESETAPWTTLDDAITPAETPKQGFQSASLYTNRNAQPKASCVGDLELEQRDYRSGKERFHHLLVEARYRNAEDPADWRNGKFYSEIKANEWRYELELDQVIDGLDSDNKWYESRVIALNDRSVRIHYRGWTAKWDEWLPRTSERIAPLHTKVRNWRAFEVGDEVQVGFPIPGKNFPEWKNATVTELERFELTGALKIKVSIDGEETWMDAQDEMLCAPGTHKAANAVTMATTNLYPRAAPSPSYNSYGRYGDRGRDHNYEYGRGKPDFKGVVGLQNLGNTCFMNSMLQCLINAPPLKEYFLKVDEETKKAAFQKDINTDNPLGMKGMIAMEFASLVRKMWGGEYSVVSPTGLKSVIGQYAPQFAGYQQQDSQEVMNFLLDGLHEDLNRVKKKPYTEAVEGNGRDDVEVAREEWEVYLRRNDTKMALKSIDSSNGSGKPMRLVALLHQAPSASPTDDRYDGGENLAEEEETHGSKQRRVEVELFNTPLLVSIDRECTKADVHKKVWQIVKRLVSSNESSADSFGCEDNQTLPYRLHVSQPNGTVSIIRDFARSDEPADLPDPNERTHCFTVEWSKHRYQRGYDESSAKRIALHESMKNLRISSSPNNEITLLNCLTKFTEREQLGETDTWYCPKCKDHVRAFKKFDLFSLPKIMIFQLKRFRYAQSSFYMHRDKISTQVTFPIASLDLSQYVIGPQRSTPLIYDLFAVSEHSGGLGGGHYTAVAKNPENQRWFSFNDSFTSETTAQKAVTPRAYVLFYMRRE</sequence>
<dbReference type="AlphaFoldDB" id="K3WFJ2"/>
<keyword evidence="1" id="KW-0378">Hydrolase</keyword>
<feature type="domain" description="DUSP" evidence="4">
    <location>
        <begin position="4"/>
        <end position="153"/>
    </location>
</feature>
<evidence type="ECO:0000313" key="5">
    <source>
        <dbReference type="EnsemblProtists" id="PYU1_T003733"/>
    </source>
</evidence>
<dbReference type="OMA" id="DNKWYES"/>
<comment type="catalytic activity">
    <reaction evidence="1">
        <text>Thiol-dependent hydrolysis of ester, thioester, amide, peptide and isopeptide bonds formed by the C-terminal Gly of ubiquitin (a 76-residue protein attached to proteins as an intracellular targeting signal).</text>
        <dbReference type="EC" id="3.4.19.12"/>
    </reaction>
</comment>
<evidence type="ECO:0000259" key="4">
    <source>
        <dbReference type="PROSITE" id="PS51283"/>
    </source>
</evidence>
<evidence type="ECO:0000313" key="6">
    <source>
        <dbReference type="Proteomes" id="UP000019132"/>
    </source>
</evidence>
<dbReference type="EnsemblProtists" id="PYU1_T003733">
    <property type="protein sequence ID" value="PYU1_T003733"/>
    <property type="gene ID" value="PYU1_G003723"/>
</dbReference>
<dbReference type="InterPro" id="IPR028889">
    <property type="entry name" value="USP"/>
</dbReference>
<evidence type="ECO:0000256" key="2">
    <source>
        <dbReference type="SAM" id="MobiDB-lite"/>
    </source>
</evidence>
<dbReference type="InterPro" id="IPR038765">
    <property type="entry name" value="Papain-like_cys_pep_sf"/>
</dbReference>
<dbReference type="STRING" id="431595.K3WFJ2"/>
<dbReference type="PROSITE" id="PS51283">
    <property type="entry name" value="DUSP"/>
    <property type="match status" value="1"/>
</dbReference>
<dbReference type="InParanoid" id="K3WFJ2"/>
<reference evidence="6" key="1">
    <citation type="journal article" date="2010" name="Genome Biol.">
        <title>Genome sequence of the necrotrophic plant pathogen Pythium ultimum reveals original pathogenicity mechanisms and effector repertoire.</title>
        <authorList>
            <person name="Levesque C.A."/>
            <person name="Brouwer H."/>
            <person name="Cano L."/>
            <person name="Hamilton J.P."/>
            <person name="Holt C."/>
            <person name="Huitema E."/>
            <person name="Raffaele S."/>
            <person name="Robideau G.P."/>
            <person name="Thines M."/>
            <person name="Win J."/>
            <person name="Zerillo M.M."/>
            <person name="Beakes G.W."/>
            <person name="Boore J.L."/>
            <person name="Busam D."/>
            <person name="Dumas B."/>
            <person name="Ferriera S."/>
            <person name="Fuerstenberg S.I."/>
            <person name="Gachon C.M."/>
            <person name="Gaulin E."/>
            <person name="Govers F."/>
            <person name="Grenville-Briggs L."/>
            <person name="Horner N."/>
            <person name="Hostetler J."/>
            <person name="Jiang R.H."/>
            <person name="Johnson J."/>
            <person name="Krajaejun T."/>
            <person name="Lin H."/>
            <person name="Meijer H.J."/>
            <person name="Moore B."/>
            <person name="Morris P."/>
            <person name="Phuntmart V."/>
            <person name="Puiu D."/>
            <person name="Shetty J."/>
            <person name="Stajich J.E."/>
            <person name="Tripathy S."/>
            <person name="Wawra S."/>
            <person name="van West P."/>
            <person name="Whitty B.R."/>
            <person name="Coutinho P.M."/>
            <person name="Henrissat B."/>
            <person name="Martin F."/>
            <person name="Thomas P.D."/>
            <person name="Tyler B.M."/>
            <person name="De Vries R.P."/>
            <person name="Kamoun S."/>
            <person name="Yandell M."/>
            <person name="Tisserat N."/>
            <person name="Buell C.R."/>
        </authorList>
    </citation>
    <scope>NUCLEOTIDE SEQUENCE</scope>
    <source>
        <strain evidence="6">DAOM:BR144</strain>
    </source>
</reference>
<dbReference type="PROSITE" id="PS00973">
    <property type="entry name" value="USP_2"/>
    <property type="match status" value="1"/>
</dbReference>
<dbReference type="GO" id="GO:0004843">
    <property type="term" value="F:cysteine-type deubiquitinase activity"/>
    <property type="evidence" value="ECO:0007669"/>
    <property type="project" value="UniProtKB-UniRule"/>
</dbReference>
<dbReference type="GO" id="GO:0016579">
    <property type="term" value="P:protein deubiquitination"/>
    <property type="evidence" value="ECO:0007669"/>
    <property type="project" value="InterPro"/>
</dbReference>
<dbReference type="Pfam" id="PF00443">
    <property type="entry name" value="UCH"/>
    <property type="match status" value="1"/>
</dbReference>
<feature type="region of interest" description="Disordered" evidence="2">
    <location>
        <begin position="1"/>
        <end position="20"/>
    </location>
</feature>
<dbReference type="PROSITE" id="PS50235">
    <property type="entry name" value="USP_3"/>
    <property type="match status" value="1"/>
</dbReference>
<dbReference type="GO" id="GO:0006508">
    <property type="term" value="P:proteolysis"/>
    <property type="evidence" value="ECO:0007669"/>
    <property type="project" value="UniProtKB-KW"/>
</dbReference>
<proteinExistence type="inferred from homology"/>
<evidence type="ECO:0000259" key="3">
    <source>
        <dbReference type="PROSITE" id="PS50235"/>
    </source>
</evidence>
<dbReference type="SUPFAM" id="SSF63748">
    <property type="entry name" value="Tudor/PWWP/MBT"/>
    <property type="match status" value="1"/>
</dbReference>
<dbReference type="InterPro" id="IPR018200">
    <property type="entry name" value="USP_CS"/>
</dbReference>
<dbReference type="EC" id="3.4.19.12" evidence="1"/>
<dbReference type="SUPFAM" id="SSF143791">
    <property type="entry name" value="DUSP-like"/>
    <property type="match status" value="1"/>
</dbReference>
<dbReference type="InterPro" id="IPR050185">
    <property type="entry name" value="Ub_carboxyl-term_hydrolase"/>
</dbReference>
<dbReference type="Gene3D" id="3.90.70.10">
    <property type="entry name" value="Cysteine proteinases"/>
    <property type="match status" value="2"/>
</dbReference>
<dbReference type="Gene3D" id="3.30.2230.10">
    <property type="entry name" value="DUSP-like"/>
    <property type="match status" value="1"/>
</dbReference>
<dbReference type="EMBL" id="GL376638">
    <property type="status" value="NOT_ANNOTATED_CDS"/>
    <property type="molecule type" value="Genomic_DNA"/>
</dbReference>
<dbReference type="VEuPathDB" id="FungiDB:PYU1_G003723"/>
<feature type="compositionally biased region" description="Basic and acidic residues" evidence="2">
    <location>
        <begin position="83"/>
        <end position="94"/>
    </location>
</feature>
<keyword evidence="1" id="KW-0788">Thiol protease</keyword>
<dbReference type="eggNOG" id="KOG1870">
    <property type="taxonomic scope" value="Eukaryota"/>
</dbReference>
<dbReference type="PROSITE" id="PS00972">
    <property type="entry name" value="USP_1"/>
    <property type="match status" value="1"/>
</dbReference>
<dbReference type="PANTHER" id="PTHR21646">
    <property type="entry name" value="UBIQUITIN CARBOXYL-TERMINAL HYDROLASE"/>
    <property type="match status" value="1"/>
</dbReference>
<reference evidence="5" key="3">
    <citation type="submission" date="2015-02" db="UniProtKB">
        <authorList>
            <consortium name="EnsemblProtists"/>
        </authorList>
    </citation>
    <scope>IDENTIFICATION</scope>
    <source>
        <strain evidence="5">DAOM BR144</strain>
    </source>
</reference>
<dbReference type="Proteomes" id="UP000019132">
    <property type="component" value="Unassembled WGS sequence"/>
</dbReference>
<name>K3WFJ2_GLOUD</name>
<dbReference type="HOGENOM" id="CLU_001060_5_0_1"/>
<dbReference type="SMART" id="SM00695">
    <property type="entry name" value="DUSP"/>
    <property type="match status" value="1"/>
</dbReference>
<dbReference type="InterPro" id="IPR006615">
    <property type="entry name" value="Pept_C19_DUSP"/>
</dbReference>
<dbReference type="Gene3D" id="2.30.30.140">
    <property type="match status" value="1"/>
</dbReference>
<feature type="region of interest" description="Disordered" evidence="2">
    <location>
        <begin position="686"/>
        <end position="715"/>
    </location>
</feature>
<dbReference type="CDD" id="cd02674">
    <property type="entry name" value="Peptidase_C19R"/>
    <property type="match status" value="1"/>
</dbReference>
<dbReference type="SUPFAM" id="SSF54001">
    <property type="entry name" value="Cysteine proteinases"/>
    <property type="match status" value="1"/>
</dbReference>
<comment type="similarity">
    <text evidence="1">Belongs to the peptidase C19 family.</text>
</comment>
<organism evidence="5 6">
    <name type="scientific">Globisporangium ultimum (strain ATCC 200006 / CBS 805.95 / DAOM BR144)</name>
    <name type="common">Pythium ultimum</name>
    <dbReference type="NCBI Taxonomy" id="431595"/>
    <lineage>
        <taxon>Eukaryota</taxon>
        <taxon>Sar</taxon>
        <taxon>Stramenopiles</taxon>
        <taxon>Oomycota</taxon>
        <taxon>Peronosporomycetes</taxon>
        <taxon>Pythiales</taxon>
        <taxon>Pythiaceae</taxon>
        <taxon>Globisporangium</taxon>
    </lineage>
</organism>
<dbReference type="InterPro" id="IPR001394">
    <property type="entry name" value="Peptidase_C19_UCH"/>
</dbReference>
<dbReference type="InterPro" id="IPR035927">
    <property type="entry name" value="DUSP-like_sf"/>
</dbReference>
<keyword evidence="6" id="KW-1185">Reference proteome</keyword>